<comment type="caution">
    <text evidence="2">The sequence shown here is derived from an EMBL/GenBank/DDBJ whole genome shotgun (WGS) entry which is preliminary data.</text>
</comment>
<organism evidence="2 3">
    <name type="scientific">Mariprofundus ferrooxydans PV-1</name>
    <dbReference type="NCBI Taxonomy" id="314345"/>
    <lineage>
        <taxon>Bacteria</taxon>
        <taxon>Pseudomonadati</taxon>
        <taxon>Pseudomonadota</taxon>
        <taxon>Candidatius Mariprofundia</taxon>
        <taxon>Mariprofundales</taxon>
        <taxon>Mariprofundaceae</taxon>
        <taxon>Mariprofundus</taxon>
    </lineage>
</organism>
<reference evidence="2 3" key="1">
    <citation type="submission" date="2006-09" db="EMBL/GenBank/DDBJ databases">
        <authorList>
            <person name="Emerson D."/>
            <person name="Ferriera S."/>
            <person name="Johnson J."/>
            <person name="Kravitz S."/>
            <person name="Halpern A."/>
            <person name="Remington K."/>
            <person name="Beeson K."/>
            <person name="Tran B."/>
            <person name="Rogers Y.-H."/>
            <person name="Friedman R."/>
            <person name="Venter J.C."/>
        </authorList>
    </citation>
    <scope>NUCLEOTIDE SEQUENCE [LARGE SCALE GENOMIC DNA]</scope>
    <source>
        <strain evidence="2 3">PV-1</strain>
    </source>
</reference>
<dbReference type="EMBL" id="AATS01000018">
    <property type="protein sequence ID" value="EAU53738.1"/>
    <property type="molecule type" value="Genomic_DNA"/>
</dbReference>
<dbReference type="AlphaFoldDB" id="Q0EWQ1"/>
<evidence type="ECO:0000256" key="1">
    <source>
        <dbReference type="SAM" id="Coils"/>
    </source>
</evidence>
<dbReference type="eggNOG" id="ENOG5033F6T">
    <property type="taxonomic scope" value="Bacteria"/>
</dbReference>
<name>Q0EWQ1_9PROT</name>
<keyword evidence="1" id="KW-0175">Coiled coil</keyword>
<dbReference type="RefSeq" id="WP_009851563.1">
    <property type="nucleotide sequence ID" value="NZ_DS022295.1"/>
</dbReference>
<feature type="coiled-coil region" evidence="1">
    <location>
        <begin position="362"/>
        <end position="399"/>
    </location>
</feature>
<dbReference type="Proteomes" id="UP000005297">
    <property type="component" value="Unassembled WGS sequence"/>
</dbReference>
<proteinExistence type="predicted"/>
<keyword evidence="3" id="KW-1185">Reference proteome</keyword>
<dbReference type="OrthoDB" id="10010227at2"/>
<evidence type="ECO:0000313" key="2">
    <source>
        <dbReference type="EMBL" id="EAU53738.1"/>
    </source>
</evidence>
<gene>
    <name evidence="2" type="ORF">SPV1_06349</name>
</gene>
<dbReference type="InParanoid" id="Q0EWQ1"/>
<accession>Q0EWQ1</accession>
<sequence length="400" mass="45428">MSKKKSLIKLIRQKPIGSIDTAIGKVFLFPDVSVSDLTGISEDLADGIENIESEAYVRVLFRYLCHRENSLDNDKSKPNKPTLTKSDIDMLSVEELEEIASVYLKHNERLYKKEETDAETGMRVFGNVEHPKEDNESNVSYLYRLSVIDHEKRNKQIEAIWKKFSGASNFSSKLTETLSETLHMGDSLKASVERIRRASQLPKIAVQPKDLSNELILRQQELYQLEEEKRAKPFKDLAERLDLLIDTSTQSAEFMAEANSNQVQIANEIKSSGDSASKFSKWSIFFTVVVISLSIYTIWSDIQAGNIQQELLKKYSEEISEKLVGINSGLSRRESQAAKEIELLGKSIDYSAMTQSETVALINHQRDEISNLTKSNAALEKIIKQLEERLKALEKQKESK</sequence>
<dbReference type="HOGENOM" id="CLU_688496_0_0_0"/>
<evidence type="ECO:0000313" key="3">
    <source>
        <dbReference type="Proteomes" id="UP000005297"/>
    </source>
</evidence>
<protein>
    <submittedName>
        <fullName evidence="2">Uncharacterized protein</fullName>
    </submittedName>
</protein>